<feature type="domain" description="Transcription factor IIIC putative zinc-finger" evidence="2">
    <location>
        <begin position="639"/>
        <end position="673"/>
    </location>
</feature>
<evidence type="ECO:0008006" key="5">
    <source>
        <dbReference type="Google" id="ProtNLM"/>
    </source>
</evidence>
<dbReference type="GO" id="GO:0000127">
    <property type="term" value="C:transcription factor TFIIIC complex"/>
    <property type="evidence" value="ECO:0007669"/>
    <property type="project" value="InterPro"/>
</dbReference>
<organism evidence="3 4">
    <name type="scientific">Rasamsonia emersonii (strain ATCC 16479 / CBS 393.64 / IMI 116815)</name>
    <dbReference type="NCBI Taxonomy" id="1408163"/>
    <lineage>
        <taxon>Eukaryota</taxon>
        <taxon>Fungi</taxon>
        <taxon>Dikarya</taxon>
        <taxon>Ascomycota</taxon>
        <taxon>Pezizomycotina</taxon>
        <taxon>Eurotiomycetes</taxon>
        <taxon>Eurotiomycetidae</taxon>
        <taxon>Eurotiales</taxon>
        <taxon>Trichocomaceae</taxon>
        <taxon>Rasamsonia</taxon>
    </lineage>
</organism>
<protein>
    <recommendedName>
        <fullName evidence="5">Transcription factor IIIC 90kDa subunit N-terminal domain-containing protein</fullName>
    </recommendedName>
</protein>
<dbReference type="GO" id="GO:0006384">
    <property type="term" value="P:transcription initiation at RNA polymerase III promoter"/>
    <property type="evidence" value="ECO:0007669"/>
    <property type="project" value="InterPro"/>
</dbReference>
<dbReference type="GO" id="GO:0004402">
    <property type="term" value="F:histone acetyltransferase activity"/>
    <property type="evidence" value="ECO:0007669"/>
    <property type="project" value="InterPro"/>
</dbReference>
<dbReference type="EMBL" id="LASV01000276">
    <property type="protein sequence ID" value="KKA20249.1"/>
    <property type="molecule type" value="Genomic_DNA"/>
</dbReference>
<name>A0A0F4YPS8_RASE3</name>
<dbReference type="PANTHER" id="PTHR15496:SF2">
    <property type="entry name" value="GENERAL TRANSCRIPTION FACTOR 3C POLYPEPTIDE 4"/>
    <property type="match status" value="1"/>
</dbReference>
<dbReference type="Proteomes" id="UP000053958">
    <property type="component" value="Unassembled WGS sequence"/>
</dbReference>
<dbReference type="AlphaFoldDB" id="A0A0F4YPS8"/>
<comment type="caution">
    <text evidence="3">The sequence shown here is derived from an EMBL/GenBank/DDBJ whole genome shotgun (WGS) entry which is preliminary data.</text>
</comment>
<reference evidence="3 4" key="1">
    <citation type="submission" date="2015-04" db="EMBL/GenBank/DDBJ databases">
        <authorList>
            <person name="Heijne W.H."/>
            <person name="Fedorova N.D."/>
            <person name="Nierman W.C."/>
            <person name="Vollebregt A.W."/>
            <person name="Zhao Z."/>
            <person name="Wu L."/>
            <person name="Kumar M."/>
            <person name="Stam H."/>
            <person name="van den Berg M.A."/>
            <person name="Pel H.J."/>
        </authorList>
    </citation>
    <scope>NUCLEOTIDE SEQUENCE [LARGE SCALE GENOMIC DNA]</scope>
    <source>
        <strain evidence="3 4">CBS 393.64</strain>
    </source>
</reference>
<feature type="domain" description="Transcription factor IIIC 90kDa subunit N-terminal" evidence="1">
    <location>
        <begin position="19"/>
        <end position="515"/>
    </location>
</feature>
<dbReference type="InterPro" id="IPR044230">
    <property type="entry name" value="GTF3C4"/>
</dbReference>
<evidence type="ECO:0000313" key="3">
    <source>
        <dbReference type="EMBL" id="KKA20249.1"/>
    </source>
</evidence>
<dbReference type="Pfam" id="PF12657">
    <property type="entry name" value="TFIIIC_delta"/>
    <property type="match status" value="1"/>
</dbReference>
<evidence type="ECO:0000259" key="2">
    <source>
        <dbReference type="Pfam" id="PF12660"/>
    </source>
</evidence>
<dbReference type="InterPro" id="IPR024761">
    <property type="entry name" value="TFIIIC_delta_N"/>
</dbReference>
<dbReference type="OrthoDB" id="6021743at2759"/>
<sequence>MAEPVELQLFPSCYSCLAWSADGELAVAAGENVHFLTPNITSRSAGTAQSTGKPSPWLFTRVRVNMFTNKEWEMTWPQTRDHFSVGAEQSISTVAALSWSPPGLAKHRRCLLGVLTSNLVLSFYEPVGPQGKWTRVAIASNALAQYFSSQSIADPGLKLRKKRIRSFAWCPPLKDPALTEGAGASDDAILSLEQRWGRYLLAVTNDDNDFIILEIKRRQGKSASGSPYTIEALSHISIHDPVGKFPMIAGGSLFAKEMKSRARVCHISCGPWIRQSSYGDKDALSSRAIVGAIYGSKLKLIDLDARSVSGDRVEVRIADRAEFSVPGCKLEDVNFTGPLQWVFDEQSSSIVLAAGIFVGRAILTLSEEVYTGKDTQNKGVAFSQRLFSDDRGDGADSVSQKDHSRYWEPISSITVVNDKNGKPDTLHLSTVGAWAEASPCSTLQEGQILHPEWKKQVEDFRERFDIDRDLGGLAVARTWGLATYRGWIVAAFTMHPGDMVEYTTAAEERTTLVFSAAAPDISATDGPLPEMPNLTEEHFRKQREGILRFILSHAASEEKGLRNISIDLRSAKLVYAAAACSIVEHRNEELLSLARQALERLSTSCGGTDLSDEISKCSPTAFVDSAPTIASKSADVLLNGPGGRIFEKCEICGSGIEWYSVPEAQCTAGHLFVFAWLEGS</sequence>
<evidence type="ECO:0000313" key="4">
    <source>
        <dbReference type="Proteomes" id="UP000053958"/>
    </source>
</evidence>
<dbReference type="GeneID" id="25318052"/>
<keyword evidence="4" id="KW-1185">Reference proteome</keyword>
<dbReference type="STRING" id="1408163.A0A0F4YPS8"/>
<gene>
    <name evidence="3" type="ORF">T310_5712</name>
</gene>
<dbReference type="InterPro" id="IPR024764">
    <property type="entry name" value="TFIIIC_Znf"/>
</dbReference>
<dbReference type="RefSeq" id="XP_013326861.1">
    <property type="nucleotide sequence ID" value="XM_013471407.1"/>
</dbReference>
<proteinExistence type="predicted"/>
<dbReference type="PANTHER" id="PTHR15496">
    <property type="entry name" value="GENERAL TRANSCRIPTION FACTOR 3C POLYPEPTIDE 4 FAMILY"/>
    <property type="match status" value="1"/>
</dbReference>
<evidence type="ECO:0000259" key="1">
    <source>
        <dbReference type="Pfam" id="PF12657"/>
    </source>
</evidence>
<accession>A0A0F4YPS8</accession>
<dbReference type="Pfam" id="PF12660">
    <property type="entry name" value="zf-TFIIIC"/>
    <property type="match status" value="1"/>
</dbReference>